<evidence type="ECO:0000256" key="3">
    <source>
        <dbReference type="ARBA" id="ARBA00022679"/>
    </source>
</evidence>
<comment type="caution">
    <text evidence="7">The sequence shown here is derived from an EMBL/GenBank/DDBJ whole genome shotgun (WGS) entry which is preliminary data.</text>
</comment>
<evidence type="ECO:0000256" key="5">
    <source>
        <dbReference type="ARBA" id="ARBA00048128"/>
    </source>
</evidence>
<dbReference type="GO" id="GO:0003983">
    <property type="term" value="F:UTP:glucose-1-phosphate uridylyltransferase activity"/>
    <property type="evidence" value="ECO:0007669"/>
    <property type="project" value="UniProtKB-EC"/>
</dbReference>
<evidence type="ECO:0000313" key="8">
    <source>
        <dbReference type="Proteomes" id="UP000177457"/>
    </source>
</evidence>
<comment type="similarity">
    <text evidence="1">Belongs to the UDPGP type 2 family.</text>
</comment>
<evidence type="ECO:0000259" key="6">
    <source>
        <dbReference type="Pfam" id="PF00483"/>
    </source>
</evidence>
<dbReference type="Pfam" id="PF00483">
    <property type="entry name" value="NTP_transferase"/>
    <property type="match status" value="1"/>
</dbReference>
<dbReference type="AlphaFoldDB" id="A0A1F6MDL3"/>
<dbReference type="InterPro" id="IPR005771">
    <property type="entry name" value="GalU_uridylyltTrfase_bac/arc"/>
</dbReference>
<dbReference type="PANTHER" id="PTHR43197">
    <property type="entry name" value="UTP--GLUCOSE-1-PHOSPHATE URIDYLYLTRANSFERASE"/>
    <property type="match status" value="1"/>
</dbReference>
<feature type="domain" description="Nucleotidyl transferase" evidence="6">
    <location>
        <begin position="8"/>
        <end position="286"/>
    </location>
</feature>
<dbReference type="GO" id="GO:0006011">
    <property type="term" value="P:UDP-alpha-D-glucose metabolic process"/>
    <property type="evidence" value="ECO:0007669"/>
    <property type="project" value="InterPro"/>
</dbReference>
<accession>A0A1F6MDL3</accession>
<dbReference type="EMBL" id="MFQE01000065">
    <property type="protein sequence ID" value="OGH69714.1"/>
    <property type="molecule type" value="Genomic_DNA"/>
</dbReference>
<dbReference type="InterPro" id="IPR029044">
    <property type="entry name" value="Nucleotide-diphossugar_trans"/>
</dbReference>
<keyword evidence="3" id="KW-0808">Transferase</keyword>
<sequence>MSKQTVKKGVITVAGLGTRFLPATKAMPKEMLPVLDKPVVQYIVEEMAASGITEIIFVTSSQKRAIEDHFDRNHDFEFFLKKKGKYDKIAPLVALTKKVRFFYTRQSSPKGNGDALLCAREFLGDEPFAFSDGDSIIDSKTPVVKQILKVFEKHNTTVIGVQRISDKQIMTKYGNVYAKETRNGKQGTRNKEQGTRIYQVEKIVEKPDINHVSPHGLIVGGMRYIFTKDIWPILARQKPSRSGEVWVADAANTLAKRQPFYAYEYEGTYFDTGDKVALLKTAMHFAEKEGLL</sequence>
<name>A0A1F6MDL3_9BACT</name>
<evidence type="ECO:0000256" key="2">
    <source>
        <dbReference type="ARBA" id="ARBA00012415"/>
    </source>
</evidence>
<keyword evidence="4" id="KW-0548">Nucleotidyltransferase</keyword>
<dbReference type="SUPFAM" id="SSF53448">
    <property type="entry name" value="Nucleotide-diphospho-sugar transferases"/>
    <property type="match status" value="1"/>
</dbReference>
<organism evidence="7 8">
    <name type="scientific">Candidatus Magasanikbacteria bacterium RIFCSPHIGHO2_02_FULL_51_14</name>
    <dbReference type="NCBI Taxonomy" id="1798683"/>
    <lineage>
        <taxon>Bacteria</taxon>
        <taxon>Candidatus Magasanikiibacteriota</taxon>
    </lineage>
</organism>
<dbReference type="EC" id="2.7.7.9" evidence="2"/>
<evidence type="ECO:0000313" key="7">
    <source>
        <dbReference type="EMBL" id="OGH69714.1"/>
    </source>
</evidence>
<proteinExistence type="inferred from homology"/>
<dbReference type="PANTHER" id="PTHR43197:SF1">
    <property type="entry name" value="UTP--GLUCOSE-1-PHOSPHATE URIDYLYLTRANSFERASE"/>
    <property type="match status" value="1"/>
</dbReference>
<reference evidence="7 8" key="1">
    <citation type="journal article" date="2016" name="Nat. Commun.">
        <title>Thousands of microbial genomes shed light on interconnected biogeochemical processes in an aquifer system.</title>
        <authorList>
            <person name="Anantharaman K."/>
            <person name="Brown C.T."/>
            <person name="Hug L.A."/>
            <person name="Sharon I."/>
            <person name="Castelle C.J."/>
            <person name="Probst A.J."/>
            <person name="Thomas B.C."/>
            <person name="Singh A."/>
            <person name="Wilkins M.J."/>
            <person name="Karaoz U."/>
            <person name="Brodie E.L."/>
            <person name="Williams K.H."/>
            <person name="Hubbard S.S."/>
            <person name="Banfield J.F."/>
        </authorList>
    </citation>
    <scope>NUCLEOTIDE SEQUENCE [LARGE SCALE GENOMIC DNA]</scope>
</reference>
<dbReference type="Gene3D" id="3.90.550.10">
    <property type="entry name" value="Spore Coat Polysaccharide Biosynthesis Protein SpsA, Chain A"/>
    <property type="match status" value="1"/>
</dbReference>
<evidence type="ECO:0000256" key="4">
    <source>
        <dbReference type="ARBA" id="ARBA00022695"/>
    </source>
</evidence>
<evidence type="ECO:0000256" key="1">
    <source>
        <dbReference type="ARBA" id="ARBA00006890"/>
    </source>
</evidence>
<protein>
    <recommendedName>
        <fullName evidence="2">UTP--glucose-1-phosphate uridylyltransferase</fullName>
        <ecNumber evidence="2">2.7.7.9</ecNumber>
    </recommendedName>
</protein>
<comment type="catalytic activity">
    <reaction evidence="5">
        <text>alpha-D-glucose 1-phosphate + UTP + H(+) = UDP-alpha-D-glucose + diphosphate</text>
        <dbReference type="Rhea" id="RHEA:19889"/>
        <dbReference type="ChEBI" id="CHEBI:15378"/>
        <dbReference type="ChEBI" id="CHEBI:33019"/>
        <dbReference type="ChEBI" id="CHEBI:46398"/>
        <dbReference type="ChEBI" id="CHEBI:58601"/>
        <dbReference type="ChEBI" id="CHEBI:58885"/>
        <dbReference type="EC" id="2.7.7.9"/>
    </reaction>
</comment>
<dbReference type="STRING" id="1798683.A3C90_04030"/>
<dbReference type="InterPro" id="IPR005835">
    <property type="entry name" value="NTP_transferase_dom"/>
</dbReference>
<dbReference type="Proteomes" id="UP000177457">
    <property type="component" value="Unassembled WGS sequence"/>
</dbReference>
<gene>
    <name evidence="7" type="ORF">A3C90_04030</name>
</gene>